<evidence type="ECO:0000256" key="1">
    <source>
        <dbReference type="SAM" id="MobiDB-lite"/>
    </source>
</evidence>
<evidence type="ECO:0000313" key="2">
    <source>
        <dbReference type="EMBL" id="UPW40821.1"/>
    </source>
</evidence>
<reference evidence="2" key="1">
    <citation type="submission" date="2022-02" db="EMBL/GenBank/DDBJ databases">
        <title>Towards deciphering the DNA virus diversity associated with rodent species in the families Cricetidae and Heteromyidae.</title>
        <authorList>
            <person name="Lund M."/>
            <person name="Larsen B.B."/>
            <person name="Gryseels S."/>
            <person name="Kraberger S."/>
            <person name="Rowsey D.M."/>
            <person name="Steger L."/>
            <person name="Yule K.M."/>
            <person name="Upham N.S."/>
            <person name="Worobey M."/>
            <person name="Van Doorslaer K."/>
            <person name="Varsani A."/>
        </authorList>
    </citation>
    <scope>NUCLEOTIDE SEQUENCE</scope>
    <source>
        <strain evidence="2">UA08Rod_6641</strain>
    </source>
</reference>
<name>A0A976N0X9_9VIRU</name>
<proteinExistence type="predicted"/>
<feature type="region of interest" description="Disordered" evidence="1">
    <location>
        <begin position="95"/>
        <end position="117"/>
    </location>
</feature>
<feature type="compositionally biased region" description="Low complexity" evidence="1">
    <location>
        <begin position="95"/>
        <end position="116"/>
    </location>
</feature>
<accession>A0A976N0X9</accession>
<sequence length="155" mass="16473">MSVEERPSTVGQGNFFSGLGNIFTGNLDYQRTSYQNELNRAFNSQQAQIQRDWEAGEAQKARDFEEHMSNTAYRRAMSDLKAAGLNPYMAFTGRASGASTPSSSAPGGASASASGSFSGGKAGSGQEMLFTSALQAVRSGLDASKQMLGVLRYFA</sequence>
<protein>
    <submittedName>
        <fullName evidence="2">DNA pilot protein</fullName>
    </submittedName>
</protein>
<organism evidence="2">
    <name type="scientific">Sigmofec virus UA08Rod_6641</name>
    <dbReference type="NCBI Taxonomy" id="2929236"/>
    <lineage>
        <taxon>Viruses</taxon>
        <taxon>Monodnaviria</taxon>
        <taxon>Sangervirae</taxon>
        <taxon>Phixviricota</taxon>
        <taxon>Malgrandaviricetes</taxon>
        <taxon>Petitvirales</taxon>
        <taxon>Microviridae</taxon>
    </lineage>
</organism>
<dbReference type="EMBL" id="OM869503">
    <property type="protein sequence ID" value="UPW40821.1"/>
    <property type="molecule type" value="Genomic_DNA"/>
</dbReference>